<sequence length="110" mass="12345">MIESTAASVPDVRHILTLLTCRSLKELWIIDDVMLKRRDRRSFIASIHRLTNVYVDVDWATIVTAGASDKCGGICNRQGKSGDDFKLVKGQILIAFRDPRNYNVLAVPSK</sequence>
<evidence type="ECO:0000313" key="2">
    <source>
        <dbReference type="Proteomes" id="UP000465266"/>
    </source>
</evidence>
<protein>
    <recommendedName>
        <fullName evidence="3">Heterokaryon incompatibility domain-containing protein</fullName>
    </recommendedName>
</protein>
<reference evidence="1 2" key="1">
    <citation type="submission" date="2020-01" db="EMBL/GenBank/DDBJ databases">
        <title>Draft genome sequence of Aspergillus udagawae IFM 53868.</title>
        <authorList>
            <person name="Takahashi H."/>
            <person name="Yaguchi T."/>
        </authorList>
    </citation>
    <scope>NUCLEOTIDE SEQUENCE [LARGE SCALE GENOMIC DNA]</scope>
    <source>
        <strain evidence="1 2">IFM 53868</strain>
    </source>
</reference>
<comment type="caution">
    <text evidence="1">The sequence shown here is derived from an EMBL/GenBank/DDBJ whole genome shotgun (WGS) entry which is preliminary data.</text>
</comment>
<name>A0ABQ1B3D6_9EURO</name>
<evidence type="ECO:0008006" key="3">
    <source>
        <dbReference type="Google" id="ProtNLM"/>
    </source>
</evidence>
<gene>
    <name evidence="1" type="ORF">IFM53868_07041</name>
</gene>
<dbReference type="EMBL" id="BLKG01000087">
    <property type="protein sequence ID" value="GFF93010.1"/>
    <property type="molecule type" value="Genomic_DNA"/>
</dbReference>
<dbReference type="Proteomes" id="UP000465266">
    <property type="component" value="Unassembled WGS sequence"/>
</dbReference>
<proteinExistence type="predicted"/>
<evidence type="ECO:0000313" key="1">
    <source>
        <dbReference type="EMBL" id="GFF93010.1"/>
    </source>
</evidence>
<accession>A0ABQ1B3D6</accession>
<organism evidence="1 2">
    <name type="scientific">Aspergillus udagawae</name>
    <dbReference type="NCBI Taxonomy" id="91492"/>
    <lineage>
        <taxon>Eukaryota</taxon>
        <taxon>Fungi</taxon>
        <taxon>Dikarya</taxon>
        <taxon>Ascomycota</taxon>
        <taxon>Pezizomycotina</taxon>
        <taxon>Eurotiomycetes</taxon>
        <taxon>Eurotiomycetidae</taxon>
        <taxon>Eurotiales</taxon>
        <taxon>Aspergillaceae</taxon>
        <taxon>Aspergillus</taxon>
        <taxon>Aspergillus subgen. Fumigati</taxon>
    </lineage>
</organism>
<keyword evidence="2" id="KW-1185">Reference proteome</keyword>